<dbReference type="InterPro" id="IPR050166">
    <property type="entry name" value="ABC_transporter_ATP-bind"/>
</dbReference>
<dbReference type="PANTHER" id="PTHR42788">
    <property type="entry name" value="TAURINE IMPORT ATP-BINDING PROTEIN-RELATED"/>
    <property type="match status" value="1"/>
</dbReference>
<reference evidence="5 6" key="1">
    <citation type="submission" date="2018-06" db="EMBL/GenBank/DDBJ databases">
        <title>Genomic Encyclopedia of Type Strains, Phase IV (KMG-IV): sequencing the most valuable type-strain genomes for metagenomic binning, comparative biology and taxonomic classification.</title>
        <authorList>
            <person name="Goeker M."/>
        </authorList>
    </citation>
    <scope>NUCLEOTIDE SEQUENCE [LARGE SCALE GENOMIC DNA]</scope>
    <source>
        <strain evidence="5 6">DSM 22112</strain>
    </source>
</reference>
<proteinExistence type="predicted"/>
<evidence type="ECO:0000256" key="3">
    <source>
        <dbReference type="ARBA" id="ARBA00022840"/>
    </source>
</evidence>
<dbReference type="Proteomes" id="UP000253490">
    <property type="component" value="Unassembled WGS sequence"/>
</dbReference>
<dbReference type="PANTHER" id="PTHR42788:SF13">
    <property type="entry name" value="ALIPHATIC SULFONATES IMPORT ATP-BINDING PROTEIN SSUB"/>
    <property type="match status" value="1"/>
</dbReference>
<dbReference type="InterPro" id="IPR017871">
    <property type="entry name" value="ABC_transporter-like_CS"/>
</dbReference>
<dbReference type="PROSITE" id="PS50893">
    <property type="entry name" value="ABC_TRANSPORTER_2"/>
    <property type="match status" value="1"/>
</dbReference>
<dbReference type="PROSITE" id="PS00211">
    <property type="entry name" value="ABC_TRANSPORTER_1"/>
    <property type="match status" value="1"/>
</dbReference>
<dbReference type="GO" id="GO:0016887">
    <property type="term" value="F:ATP hydrolysis activity"/>
    <property type="evidence" value="ECO:0007669"/>
    <property type="project" value="InterPro"/>
</dbReference>
<dbReference type="RefSeq" id="WP_113921589.1">
    <property type="nucleotide sequence ID" value="NZ_QNRX01000020.1"/>
</dbReference>
<feature type="domain" description="ABC transporter" evidence="4">
    <location>
        <begin position="5"/>
        <end position="198"/>
    </location>
</feature>
<dbReference type="Gene3D" id="3.40.50.300">
    <property type="entry name" value="P-loop containing nucleotide triphosphate hydrolases"/>
    <property type="match status" value="1"/>
</dbReference>
<evidence type="ECO:0000256" key="1">
    <source>
        <dbReference type="ARBA" id="ARBA00022448"/>
    </source>
</evidence>
<dbReference type="AlphaFoldDB" id="A0A366HYK0"/>
<name>A0A366HYK0_9FIRM</name>
<comment type="caution">
    <text evidence="5">The sequence shown here is derived from an EMBL/GenBank/DDBJ whole genome shotgun (WGS) entry which is preliminary data.</text>
</comment>
<organism evidence="5 6">
    <name type="scientific">Alkalibaculum bacchi</name>
    <dbReference type="NCBI Taxonomy" id="645887"/>
    <lineage>
        <taxon>Bacteria</taxon>
        <taxon>Bacillati</taxon>
        <taxon>Bacillota</taxon>
        <taxon>Clostridia</taxon>
        <taxon>Eubacteriales</taxon>
        <taxon>Eubacteriaceae</taxon>
        <taxon>Alkalibaculum</taxon>
    </lineage>
</organism>
<sequence>MKVEIEVSNLYKTYGEIVVFNHYNCTFYSQKYNCITGPSGMGKTTLLRMLMGLEGYDRGEITGIEGKRFSCVFQENRLLENFTGLENINMVLGNKREEKEILKEFENVGLYNSRHLPVYTYSGGMKRRLAIVRAILADYDIIVLDEPFKELDEKTYLKCLDYFEEKTKGKTVILSTHNLYEMERFGDHKIDIESNIIQ</sequence>
<dbReference type="InterPro" id="IPR003593">
    <property type="entry name" value="AAA+_ATPase"/>
</dbReference>
<dbReference type="OrthoDB" id="9802264at2"/>
<dbReference type="SUPFAM" id="SSF52540">
    <property type="entry name" value="P-loop containing nucleoside triphosphate hydrolases"/>
    <property type="match status" value="1"/>
</dbReference>
<keyword evidence="3 5" id="KW-0067">ATP-binding</keyword>
<gene>
    <name evidence="5" type="ORF">DES36_12042</name>
</gene>
<evidence type="ECO:0000259" key="4">
    <source>
        <dbReference type="PROSITE" id="PS50893"/>
    </source>
</evidence>
<dbReference type="InterPro" id="IPR027417">
    <property type="entry name" value="P-loop_NTPase"/>
</dbReference>
<evidence type="ECO:0000256" key="2">
    <source>
        <dbReference type="ARBA" id="ARBA00022741"/>
    </source>
</evidence>
<dbReference type="InterPro" id="IPR003439">
    <property type="entry name" value="ABC_transporter-like_ATP-bd"/>
</dbReference>
<dbReference type="EMBL" id="QNRX01000020">
    <property type="protein sequence ID" value="RBP59100.1"/>
    <property type="molecule type" value="Genomic_DNA"/>
</dbReference>
<dbReference type="Pfam" id="PF00005">
    <property type="entry name" value="ABC_tran"/>
    <property type="match status" value="1"/>
</dbReference>
<keyword evidence="2" id="KW-0547">Nucleotide-binding</keyword>
<protein>
    <submittedName>
        <fullName evidence="5">NitT/TauT family transport system ATP-binding protein</fullName>
    </submittedName>
</protein>
<keyword evidence="6" id="KW-1185">Reference proteome</keyword>
<accession>A0A366HYK0</accession>
<dbReference type="GO" id="GO:0005524">
    <property type="term" value="F:ATP binding"/>
    <property type="evidence" value="ECO:0007669"/>
    <property type="project" value="UniProtKB-KW"/>
</dbReference>
<evidence type="ECO:0000313" key="6">
    <source>
        <dbReference type="Proteomes" id="UP000253490"/>
    </source>
</evidence>
<evidence type="ECO:0000313" key="5">
    <source>
        <dbReference type="EMBL" id="RBP59100.1"/>
    </source>
</evidence>
<keyword evidence="1" id="KW-0813">Transport</keyword>
<dbReference type="SMART" id="SM00382">
    <property type="entry name" value="AAA"/>
    <property type="match status" value="1"/>
</dbReference>